<sequence>MLKDQRIREIEKLLEELKAQEEVAVTVESVQPRSSGFSQVVSFMRSKFLWFLTAVIALLLIVPLSAFWIINGSTFTENKGAFLEQIQSLNELATAQAYTKVMIERQDNAILGKEIGLNLPGTKRNLLVVIPGSVKAGIDFSTLTENDIVLDEEAKTAKLTLPKAQFLGGPEIFFEQVKVYSYEGLFRGEANLSEAYELAEEAKILMMEETTGQGVLELAEENAARSVSDMFALVEYDVTVEFKE</sequence>
<name>A0A4P7A159_9BACL</name>
<feature type="transmembrane region" description="Helical" evidence="2">
    <location>
        <begin position="48"/>
        <end position="70"/>
    </location>
</feature>
<dbReference type="EMBL" id="CP038015">
    <property type="protein sequence ID" value="QBP42159.1"/>
    <property type="molecule type" value="Genomic_DNA"/>
</dbReference>
<evidence type="ECO:0000256" key="1">
    <source>
        <dbReference type="SAM" id="Coils"/>
    </source>
</evidence>
<feature type="coiled-coil region" evidence="1">
    <location>
        <begin position="3"/>
        <end position="30"/>
    </location>
</feature>
<accession>A0A4P7A159</accession>
<organism evidence="3 4">
    <name type="scientific">Paenisporosarcina antarctica</name>
    <dbReference type="NCBI Taxonomy" id="417367"/>
    <lineage>
        <taxon>Bacteria</taxon>
        <taxon>Bacillati</taxon>
        <taxon>Bacillota</taxon>
        <taxon>Bacilli</taxon>
        <taxon>Bacillales</taxon>
        <taxon>Caryophanaceae</taxon>
        <taxon>Paenisporosarcina</taxon>
    </lineage>
</organism>
<dbReference type="AlphaFoldDB" id="A0A4P7A159"/>
<keyword evidence="4" id="KW-1185">Reference proteome</keyword>
<keyword evidence="2" id="KW-0812">Transmembrane</keyword>
<proteinExistence type="predicted"/>
<keyword evidence="2" id="KW-1133">Transmembrane helix</keyword>
<evidence type="ECO:0000313" key="4">
    <source>
        <dbReference type="Proteomes" id="UP000294292"/>
    </source>
</evidence>
<dbReference type="KEGG" id="panc:E2636_13825"/>
<dbReference type="Proteomes" id="UP000294292">
    <property type="component" value="Chromosome"/>
</dbReference>
<keyword evidence="1" id="KW-0175">Coiled coil</keyword>
<evidence type="ECO:0000256" key="2">
    <source>
        <dbReference type="SAM" id="Phobius"/>
    </source>
</evidence>
<dbReference type="Pfam" id="PF14014">
    <property type="entry name" value="DUF4230"/>
    <property type="match status" value="1"/>
</dbReference>
<dbReference type="InterPro" id="IPR025324">
    <property type="entry name" value="DUF4230"/>
</dbReference>
<keyword evidence="2" id="KW-0472">Membrane</keyword>
<evidence type="ECO:0000313" key="3">
    <source>
        <dbReference type="EMBL" id="QBP42159.1"/>
    </source>
</evidence>
<reference evidence="3 4" key="1">
    <citation type="submission" date="2019-03" db="EMBL/GenBank/DDBJ databases">
        <title>Complete genome sequence of Paenisporosarcina antarctica CGMCC 1.6503T.</title>
        <authorList>
            <person name="Rong J.-C."/>
            <person name="Chi N.-Y."/>
            <person name="Zhang Q.-F."/>
        </authorList>
    </citation>
    <scope>NUCLEOTIDE SEQUENCE [LARGE SCALE GENOMIC DNA]</scope>
    <source>
        <strain evidence="3 4">CGMCC 1.6503</strain>
    </source>
</reference>
<protein>
    <submittedName>
        <fullName evidence="3">DUF4230 domain-containing protein</fullName>
    </submittedName>
</protein>
<dbReference type="OrthoDB" id="152992at2"/>
<dbReference type="RefSeq" id="WP_134210716.1">
    <property type="nucleotide sequence ID" value="NZ_CP038015.1"/>
</dbReference>
<gene>
    <name evidence="3" type="ORF">E2636_13825</name>
</gene>